<protein>
    <submittedName>
        <fullName evidence="8">G3E family GTPase</fullName>
    </submittedName>
</protein>
<proteinExistence type="inferred from homology"/>
<dbReference type="Pfam" id="PF02492">
    <property type="entry name" value="cobW"/>
    <property type="match status" value="1"/>
</dbReference>
<name>A0A841KZ00_9FIRM</name>
<dbReference type="RefSeq" id="WP_184313127.1">
    <property type="nucleotide sequence ID" value="NZ_JACHEN010000041.1"/>
</dbReference>
<accession>A0A841KZ00</accession>
<reference evidence="8 9" key="1">
    <citation type="submission" date="2020-08" db="EMBL/GenBank/DDBJ databases">
        <title>Genomic Encyclopedia of Type Strains, Phase IV (KMG-IV): sequencing the most valuable type-strain genomes for metagenomic binning, comparative biology and taxonomic classification.</title>
        <authorList>
            <person name="Goeker M."/>
        </authorList>
    </citation>
    <scope>NUCLEOTIDE SEQUENCE [LARGE SCALE GENOMIC DNA]</scope>
    <source>
        <strain evidence="8 9">DSM 103526</strain>
    </source>
</reference>
<evidence type="ECO:0000259" key="6">
    <source>
        <dbReference type="Pfam" id="PF02492"/>
    </source>
</evidence>
<comment type="caution">
    <text evidence="8">The sequence shown here is derived from an EMBL/GenBank/DDBJ whole genome shotgun (WGS) entry which is preliminary data.</text>
</comment>
<dbReference type="InterPro" id="IPR003495">
    <property type="entry name" value="CobW/HypB/UreG_nucleotide-bd"/>
</dbReference>
<evidence type="ECO:0000313" key="8">
    <source>
        <dbReference type="EMBL" id="MBB6218553.1"/>
    </source>
</evidence>
<evidence type="ECO:0000256" key="2">
    <source>
        <dbReference type="ARBA" id="ARBA00022801"/>
    </source>
</evidence>
<dbReference type="InterPro" id="IPR011629">
    <property type="entry name" value="CobW-like_C"/>
</dbReference>
<gene>
    <name evidence="8" type="ORF">HNQ80_004727</name>
</gene>
<comment type="similarity">
    <text evidence="4">Belongs to the SIMIBI class G3E GTPase family. ZNG1 subfamily.</text>
</comment>
<keyword evidence="3" id="KW-0143">Chaperone</keyword>
<dbReference type="PANTHER" id="PTHR13748:SF62">
    <property type="entry name" value="COBW DOMAIN-CONTAINING PROTEIN"/>
    <property type="match status" value="1"/>
</dbReference>
<dbReference type="Proteomes" id="UP000579281">
    <property type="component" value="Unassembled WGS sequence"/>
</dbReference>
<evidence type="ECO:0000256" key="4">
    <source>
        <dbReference type="ARBA" id="ARBA00034320"/>
    </source>
</evidence>
<dbReference type="InterPro" id="IPR051316">
    <property type="entry name" value="Zinc-reg_GTPase_activator"/>
</dbReference>
<dbReference type="Gene3D" id="3.40.50.300">
    <property type="entry name" value="P-loop containing nucleotide triphosphate hydrolases"/>
    <property type="match status" value="1"/>
</dbReference>
<dbReference type="EMBL" id="JACHEN010000041">
    <property type="protein sequence ID" value="MBB6218553.1"/>
    <property type="molecule type" value="Genomic_DNA"/>
</dbReference>
<comment type="catalytic activity">
    <reaction evidence="5">
        <text>GTP + H2O = GDP + phosphate + H(+)</text>
        <dbReference type="Rhea" id="RHEA:19669"/>
        <dbReference type="ChEBI" id="CHEBI:15377"/>
        <dbReference type="ChEBI" id="CHEBI:15378"/>
        <dbReference type="ChEBI" id="CHEBI:37565"/>
        <dbReference type="ChEBI" id="CHEBI:43474"/>
        <dbReference type="ChEBI" id="CHEBI:58189"/>
    </reaction>
    <physiologicalReaction direction="left-to-right" evidence="5">
        <dbReference type="Rhea" id="RHEA:19670"/>
    </physiologicalReaction>
</comment>
<feature type="domain" description="CobW/HypB/UreG nucleotide-binding" evidence="6">
    <location>
        <begin position="6"/>
        <end position="178"/>
    </location>
</feature>
<evidence type="ECO:0000313" key="9">
    <source>
        <dbReference type="Proteomes" id="UP000579281"/>
    </source>
</evidence>
<dbReference type="AlphaFoldDB" id="A0A841KZ00"/>
<evidence type="ECO:0000256" key="5">
    <source>
        <dbReference type="ARBA" id="ARBA00049117"/>
    </source>
</evidence>
<keyword evidence="2" id="KW-0378">Hydrolase</keyword>
<sequence>MIKIDVVSGFLGAGKTTLIKKLLKAYEHEKVVLIENEFGEIGIDGDLIEREGFEVFEISSGCICCIMQKDFIGMLSRVIEEFKPERIIIEPTGISILSDIIEILNKPSFKETCSIHSLVTVIDSMNYLAQCEVFGEFFEDQIAHASSLVLSKSQFVSEEKVKEIIGSLRQLNETAPIVTASWESMSLEDVKALLVGDLAIEFKELIHPAHRPCRENEFDTFAIETSAKYTVESLEEILNELKNPLYGKILRGKGFLKGPGYYLDFSYTNGQFNVHKTEHKSSGKLCLIGMKLDEKELKRLWKAKGGGIFNWLTF</sequence>
<evidence type="ECO:0000259" key="7">
    <source>
        <dbReference type="Pfam" id="PF07683"/>
    </source>
</evidence>
<dbReference type="Pfam" id="PF07683">
    <property type="entry name" value="CobW_C"/>
    <property type="match status" value="1"/>
</dbReference>
<dbReference type="CDD" id="cd03112">
    <property type="entry name" value="CobW-like"/>
    <property type="match status" value="1"/>
</dbReference>
<organism evidence="8 9">
    <name type="scientific">Anaerosolibacter carboniphilus</name>
    <dbReference type="NCBI Taxonomy" id="1417629"/>
    <lineage>
        <taxon>Bacteria</taxon>
        <taxon>Bacillati</taxon>
        <taxon>Bacillota</taxon>
        <taxon>Clostridia</taxon>
        <taxon>Peptostreptococcales</taxon>
        <taxon>Thermotaleaceae</taxon>
        <taxon>Anaerosolibacter</taxon>
    </lineage>
</organism>
<dbReference type="SUPFAM" id="SSF90002">
    <property type="entry name" value="Hypothetical protein YjiA, C-terminal domain"/>
    <property type="match status" value="1"/>
</dbReference>
<dbReference type="SUPFAM" id="SSF52540">
    <property type="entry name" value="P-loop containing nucleoside triphosphate hydrolases"/>
    <property type="match status" value="1"/>
</dbReference>
<dbReference type="InterPro" id="IPR036627">
    <property type="entry name" value="CobW-likC_sf"/>
</dbReference>
<dbReference type="GO" id="GO:0000166">
    <property type="term" value="F:nucleotide binding"/>
    <property type="evidence" value="ECO:0007669"/>
    <property type="project" value="UniProtKB-KW"/>
</dbReference>
<feature type="domain" description="CobW C-terminal" evidence="7">
    <location>
        <begin position="219"/>
        <end position="303"/>
    </location>
</feature>
<dbReference type="GO" id="GO:0005737">
    <property type="term" value="C:cytoplasm"/>
    <property type="evidence" value="ECO:0007669"/>
    <property type="project" value="TreeGrafter"/>
</dbReference>
<keyword evidence="1" id="KW-0547">Nucleotide-binding</keyword>
<dbReference type="Gene3D" id="3.30.1220.10">
    <property type="entry name" value="CobW-like, C-terminal domain"/>
    <property type="match status" value="1"/>
</dbReference>
<dbReference type="InterPro" id="IPR027417">
    <property type="entry name" value="P-loop_NTPase"/>
</dbReference>
<dbReference type="PANTHER" id="PTHR13748">
    <property type="entry name" value="COBW-RELATED"/>
    <property type="match status" value="1"/>
</dbReference>
<dbReference type="GO" id="GO:0016787">
    <property type="term" value="F:hydrolase activity"/>
    <property type="evidence" value="ECO:0007669"/>
    <property type="project" value="UniProtKB-KW"/>
</dbReference>
<keyword evidence="9" id="KW-1185">Reference proteome</keyword>
<evidence type="ECO:0000256" key="3">
    <source>
        <dbReference type="ARBA" id="ARBA00023186"/>
    </source>
</evidence>
<evidence type="ECO:0000256" key="1">
    <source>
        <dbReference type="ARBA" id="ARBA00022741"/>
    </source>
</evidence>